<accession>A0ABV5XEW9</accession>
<evidence type="ECO:0008006" key="4">
    <source>
        <dbReference type="Google" id="ProtNLM"/>
    </source>
</evidence>
<evidence type="ECO:0000313" key="2">
    <source>
        <dbReference type="EMBL" id="MFB9780924.1"/>
    </source>
</evidence>
<keyword evidence="3" id="KW-1185">Reference proteome</keyword>
<feature type="region of interest" description="Disordered" evidence="1">
    <location>
        <begin position="120"/>
        <end position="142"/>
    </location>
</feature>
<sequence>MPLTKKFSEMYDDALTALAAASQRPAAVVNVDGQYAIRVDLEYNRYVLATNSARGLWDEPDASGSWWVHIVQTGDDNTETSLAQAQKPWLIDAFDAAIDQLESEGHVIAADADFGAIAHADAGSPPSGTRSEGDSSAGIPLS</sequence>
<dbReference type="GeneID" id="93806931"/>
<protein>
    <recommendedName>
        <fullName evidence="4">Immunity protein Imm1</fullName>
    </recommendedName>
</protein>
<organism evidence="2 3">
    <name type="scientific">Rhodococcus baikonurensis</name>
    <dbReference type="NCBI Taxonomy" id="172041"/>
    <lineage>
        <taxon>Bacteria</taxon>
        <taxon>Bacillati</taxon>
        <taxon>Actinomycetota</taxon>
        <taxon>Actinomycetes</taxon>
        <taxon>Mycobacteriales</taxon>
        <taxon>Nocardiaceae</taxon>
        <taxon>Rhodococcus</taxon>
        <taxon>Rhodococcus erythropolis group</taxon>
    </lineage>
</organism>
<dbReference type="EMBL" id="JBHMAS010000033">
    <property type="protein sequence ID" value="MFB9780924.1"/>
    <property type="molecule type" value="Genomic_DNA"/>
</dbReference>
<dbReference type="Proteomes" id="UP001589587">
    <property type="component" value="Unassembled WGS sequence"/>
</dbReference>
<reference evidence="2 3" key="1">
    <citation type="submission" date="2024-09" db="EMBL/GenBank/DDBJ databases">
        <authorList>
            <person name="Sun Q."/>
            <person name="Mori K."/>
        </authorList>
    </citation>
    <scope>NUCLEOTIDE SEQUENCE [LARGE SCALE GENOMIC DNA]</scope>
    <source>
        <strain evidence="2 3">JCM 11411</strain>
    </source>
</reference>
<dbReference type="RefSeq" id="WP_003943386.1">
    <property type="nucleotide sequence ID" value="NZ_JBEUOO010000079.1"/>
</dbReference>
<proteinExistence type="predicted"/>
<comment type="caution">
    <text evidence="2">The sequence shown here is derived from an EMBL/GenBank/DDBJ whole genome shotgun (WGS) entry which is preliminary data.</text>
</comment>
<gene>
    <name evidence="2" type="ORF">ACFFQ6_14605</name>
</gene>
<evidence type="ECO:0000313" key="3">
    <source>
        <dbReference type="Proteomes" id="UP001589587"/>
    </source>
</evidence>
<name>A0ABV5XEW9_9NOCA</name>
<evidence type="ECO:0000256" key="1">
    <source>
        <dbReference type="SAM" id="MobiDB-lite"/>
    </source>
</evidence>